<dbReference type="OrthoDB" id="159752at2"/>
<dbReference type="Pfam" id="PF01871">
    <property type="entry name" value="AMMECR1"/>
    <property type="match status" value="1"/>
</dbReference>
<dbReference type="RefSeq" id="WP_077850049.1">
    <property type="nucleotide sequence ID" value="NZ_LZZM01000236.1"/>
</dbReference>
<reference evidence="2 3" key="1">
    <citation type="submission" date="2016-05" db="EMBL/GenBank/DDBJ databases">
        <title>Microbial solvent formation.</title>
        <authorList>
            <person name="Poehlein A."/>
            <person name="Montoya Solano J.D."/>
            <person name="Flitsch S."/>
            <person name="Krabben P."/>
            <person name="Duerre P."/>
            <person name="Daniel R."/>
        </authorList>
    </citation>
    <scope>NUCLEOTIDE SEQUENCE [LARGE SCALE GENOMIC DNA]</scope>
    <source>
        <strain evidence="2 3">DSM 2619</strain>
    </source>
</reference>
<accession>A0A1S8SZB7</accession>
<dbReference type="GO" id="GO:0016702">
    <property type="term" value="F:oxidoreductase activity, acting on single donors with incorporation of molecular oxygen, incorporation of two atoms of oxygen"/>
    <property type="evidence" value="ECO:0007669"/>
    <property type="project" value="UniProtKB-ARBA"/>
</dbReference>
<protein>
    <submittedName>
        <fullName evidence="2">2-aminophenol 1,6-dioxygenase subunit beta</fullName>
        <ecNumber evidence="2">1.13.11.74</ecNumber>
        <ecNumber evidence="2">1.13.11.76</ecNumber>
    </submittedName>
</protein>
<evidence type="ECO:0000313" key="2">
    <source>
        <dbReference type="EMBL" id="OOM70753.1"/>
    </source>
</evidence>
<dbReference type="EMBL" id="LZZM01000236">
    <property type="protein sequence ID" value="OOM70753.1"/>
    <property type="molecule type" value="Genomic_DNA"/>
</dbReference>
<dbReference type="Proteomes" id="UP000190890">
    <property type="component" value="Unassembled WGS sequence"/>
</dbReference>
<dbReference type="EC" id="1.13.11.74" evidence="2"/>
<organism evidence="2 3">
    <name type="scientific">Clostridium puniceum</name>
    <dbReference type="NCBI Taxonomy" id="29367"/>
    <lineage>
        <taxon>Bacteria</taxon>
        <taxon>Bacillati</taxon>
        <taxon>Bacillota</taxon>
        <taxon>Clostridia</taxon>
        <taxon>Eubacteriales</taxon>
        <taxon>Clostridiaceae</taxon>
        <taxon>Clostridium</taxon>
    </lineage>
</organism>
<dbReference type="Gene3D" id="3.30.700.20">
    <property type="entry name" value="Hypothetical protein ph0010, domain 1"/>
    <property type="match status" value="1"/>
</dbReference>
<dbReference type="NCBIfam" id="TIGR04336">
    <property type="entry name" value="AmmeMemoSam_B"/>
    <property type="match status" value="1"/>
</dbReference>
<dbReference type="SUPFAM" id="SSF143447">
    <property type="entry name" value="AMMECR1-like"/>
    <property type="match status" value="1"/>
</dbReference>
<comment type="caution">
    <text evidence="2">The sequence shown here is derived from an EMBL/GenBank/DDBJ whole genome shotgun (WGS) entry which is preliminary data.</text>
</comment>
<dbReference type="InterPro" id="IPR027623">
    <property type="entry name" value="AmmeMemoSam_A"/>
</dbReference>
<dbReference type="PANTHER" id="PTHR13016">
    <property type="entry name" value="AMMECR1 HOMOLOG"/>
    <property type="match status" value="1"/>
</dbReference>
<dbReference type="EC" id="1.13.11.76" evidence="2"/>
<dbReference type="PANTHER" id="PTHR13016:SF0">
    <property type="entry name" value="AMME SYNDROME CANDIDATE GENE 1 PROTEIN"/>
    <property type="match status" value="1"/>
</dbReference>
<dbReference type="PROSITE" id="PS51112">
    <property type="entry name" value="AMMECR1"/>
    <property type="match status" value="1"/>
</dbReference>
<keyword evidence="3" id="KW-1185">Reference proteome</keyword>
<dbReference type="GO" id="GO:0008198">
    <property type="term" value="F:ferrous iron binding"/>
    <property type="evidence" value="ECO:0007669"/>
    <property type="project" value="InterPro"/>
</dbReference>
<dbReference type="STRING" id="29367.CLPUN_51670"/>
<dbReference type="InterPro" id="IPR004183">
    <property type="entry name" value="Xdiol_dOase_suB"/>
</dbReference>
<dbReference type="InterPro" id="IPR002733">
    <property type="entry name" value="AMMECR1_domain"/>
</dbReference>
<keyword evidence="2" id="KW-0223">Dioxygenase</keyword>
<dbReference type="InterPro" id="IPR027485">
    <property type="entry name" value="AMMECR1_N"/>
</dbReference>
<dbReference type="Gene3D" id="3.40.830.10">
    <property type="entry name" value="LigB-like"/>
    <property type="match status" value="1"/>
</dbReference>
<dbReference type="InterPro" id="IPR036071">
    <property type="entry name" value="AMMECR1_dom_sf"/>
</dbReference>
<dbReference type="AlphaFoldDB" id="A0A1S8SZB7"/>
<dbReference type="Pfam" id="PF02900">
    <property type="entry name" value="LigB"/>
    <property type="match status" value="1"/>
</dbReference>
<proteinExistence type="predicted"/>
<evidence type="ECO:0000313" key="3">
    <source>
        <dbReference type="Proteomes" id="UP000190890"/>
    </source>
</evidence>
<feature type="domain" description="AMMECR1" evidence="1">
    <location>
        <begin position="297"/>
        <end position="467"/>
    </location>
</feature>
<dbReference type="CDD" id="cd07951">
    <property type="entry name" value="ED_3B_N_AMMECR1"/>
    <property type="match status" value="1"/>
</dbReference>
<evidence type="ECO:0000259" key="1">
    <source>
        <dbReference type="PROSITE" id="PS51112"/>
    </source>
</evidence>
<sequence>MGDILGYYLMPHPPIIIPDIGKGQEKKIEATSLACNTIGREIADIKPDTIIIITPHGTMFSDAIAISDEEIISGDLSQFRCTNIKMNIPIDNQFNIKLATACHLEGIPSVLVNSEFLDNYNINYELDHGTMVPLYFVNKYYNDYKMVHMTYSMIGDINLYKFGMEIKRVAEELNRKAIIIASGDLSHKLKDKGPYSYSPYGEKFDNELLKSLENGDVVAAFNMNKAMIDEAGQCGLNSIYVLLGSMEGKEIKGELLSYEGTFGVGYGVMKFKIQEKNKKYLEELIKCKQEKFKEKLNVKNPYVRLARQNLNYYFSHGKKVTEISSLSQELLNERHGVFVSLKKFGHLRGCIGTILPTTPSVGEEIIRNSIEAAIHDPRFPAVSEDEMEDIDISVDILMEPVSCKKEELDPKKYGIIVSSGIRRGLLLPDLESVTVEEQLRIACDKADIDFDEDYNIEKFEVIRYKEE</sequence>
<name>A0A1S8SZB7_9CLOT</name>
<dbReference type="InterPro" id="IPR023473">
    <property type="entry name" value="AMMECR1"/>
</dbReference>
<dbReference type="NCBIfam" id="TIGR00296">
    <property type="entry name" value="TIGR00296 family protein"/>
    <property type="match status" value="1"/>
</dbReference>
<keyword evidence="2" id="KW-0560">Oxidoreductase</keyword>
<dbReference type="Gene3D" id="3.30.1490.150">
    <property type="entry name" value="Hypothetical protein ph0010, domain 2"/>
    <property type="match status" value="1"/>
</dbReference>
<dbReference type="NCBIfam" id="TIGR04335">
    <property type="entry name" value="AmmeMemoSam_A"/>
    <property type="match status" value="1"/>
</dbReference>
<gene>
    <name evidence="2" type="primary">cnbCb</name>
    <name evidence="2" type="ORF">CLPUN_51670</name>
</gene>
<dbReference type="SUPFAM" id="SSF53213">
    <property type="entry name" value="LigB-like"/>
    <property type="match status" value="1"/>
</dbReference>